<proteinExistence type="predicted"/>
<accession>A0ABV3X715</accession>
<comment type="caution">
    <text evidence="1">The sequence shown here is derived from an EMBL/GenBank/DDBJ whole genome shotgun (WGS) entry which is preliminary data.</text>
</comment>
<dbReference type="RefSeq" id="WP_368847570.1">
    <property type="nucleotide sequence ID" value="NZ_CP194411.1"/>
</dbReference>
<keyword evidence="2" id="KW-1185">Reference proteome</keyword>
<protein>
    <submittedName>
        <fullName evidence="1">Uncharacterized protein</fullName>
    </submittedName>
</protein>
<evidence type="ECO:0000313" key="2">
    <source>
        <dbReference type="Proteomes" id="UP001559623"/>
    </source>
</evidence>
<gene>
    <name evidence="1" type="ORF">QCO44_09400</name>
</gene>
<evidence type="ECO:0000313" key="1">
    <source>
        <dbReference type="EMBL" id="MEX5285844.1"/>
    </source>
</evidence>
<organism evidence="1 2">
    <name type="scientific">Selenomonas sputigena</name>
    <dbReference type="NCBI Taxonomy" id="69823"/>
    <lineage>
        <taxon>Bacteria</taxon>
        <taxon>Bacillati</taxon>
        <taxon>Bacillota</taxon>
        <taxon>Negativicutes</taxon>
        <taxon>Selenomonadales</taxon>
        <taxon>Selenomonadaceae</taxon>
        <taxon>Selenomonas</taxon>
    </lineage>
</organism>
<sequence length="84" mass="9990">MSRKYKYSYTVCKFFAPEWFSKQCAALEKHIPKLRKDRLLEDVDSSAWQFYSSPQGELVVKNDYQVDALYIESDFDIEPYFKSA</sequence>
<dbReference type="EMBL" id="JARVLH010000006">
    <property type="protein sequence ID" value="MEX5285844.1"/>
    <property type="molecule type" value="Genomic_DNA"/>
</dbReference>
<name>A0ABV3X715_9FIRM</name>
<dbReference type="Proteomes" id="UP001559623">
    <property type="component" value="Unassembled WGS sequence"/>
</dbReference>
<reference evidence="1 2" key="1">
    <citation type="submission" date="2023-04" db="EMBL/GenBank/DDBJ databases">
        <title>Genome Sequence of Selenomonas sputigena ATCC 33150.</title>
        <authorList>
            <person name="Miller D.P."/>
            <person name="Anvari S."/>
            <person name="Polson S.W."/>
            <person name="Macdonald M."/>
            <person name="Mcdowell J.V."/>
        </authorList>
    </citation>
    <scope>NUCLEOTIDE SEQUENCE [LARGE SCALE GENOMIC DNA]</scope>
    <source>
        <strain evidence="1 2">ATCC 33150</strain>
    </source>
</reference>